<evidence type="ECO:0000313" key="2">
    <source>
        <dbReference type="EMBL" id="OHA02875.1"/>
    </source>
</evidence>
<proteinExistence type="predicted"/>
<reference evidence="2 3" key="1">
    <citation type="journal article" date="2016" name="Nat. Commun.">
        <title>Thousands of microbial genomes shed light on interconnected biogeochemical processes in an aquifer system.</title>
        <authorList>
            <person name="Anantharaman K."/>
            <person name="Brown C.T."/>
            <person name="Hug L.A."/>
            <person name="Sharon I."/>
            <person name="Castelle C.J."/>
            <person name="Probst A.J."/>
            <person name="Thomas B.C."/>
            <person name="Singh A."/>
            <person name="Wilkins M.J."/>
            <person name="Karaoz U."/>
            <person name="Brodie E.L."/>
            <person name="Williams K.H."/>
            <person name="Hubbard S.S."/>
            <person name="Banfield J.F."/>
        </authorList>
    </citation>
    <scope>NUCLEOTIDE SEQUENCE [LARGE SCALE GENOMIC DNA]</scope>
</reference>
<evidence type="ECO:0000256" key="1">
    <source>
        <dbReference type="SAM" id="MobiDB-lite"/>
    </source>
</evidence>
<dbReference type="Proteomes" id="UP000177811">
    <property type="component" value="Unassembled WGS sequence"/>
</dbReference>
<name>A0A1G2KTS7_9BACT</name>
<feature type="compositionally biased region" description="Basic and acidic residues" evidence="1">
    <location>
        <begin position="52"/>
        <end position="69"/>
    </location>
</feature>
<evidence type="ECO:0000313" key="3">
    <source>
        <dbReference type="Proteomes" id="UP000177811"/>
    </source>
</evidence>
<dbReference type="AlphaFoldDB" id="A0A1G2KTS7"/>
<sequence>MKSHRRANRAARAAKPPLHWMDHPARAAHWGDGIVSAAKVKGRPTRVIVPGSERDAGPDRHPAADKRGRVEIARPGMIQRLMRGMGIKKPS</sequence>
<comment type="caution">
    <text evidence="2">The sequence shown here is derived from an EMBL/GenBank/DDBJ whole genome shotgun (WGS) entry which is preliminary data.</text>
</comment>
<gene>
    <name evidence="2" type="ORF">A3C16_01575</name>
</gene>
<dbReference type="EMBL" id="MHQL01000025">
    <property type="protein sequence ID" value="OHA02875.1"/>
    <property type="molecule type" value="Genomic_DNA"/>
</dbReference>
<protein>
    <submittedName>
        <fullName evidence="2">Uncharacterized protein</fullName>
    </submittedName>
</protein>
<organism evidence="2 3">
    <name type="scientific">Candidatus Sungbacteria bacterium RIFCSPHIGHO2_02_FULL_51_29</name>
    <dbReference type="NCBI Taxonomy" id="1802273"/>
    <lineage>
        <taxon>Bacteria</taxon>
        <taxon>Candidatus Sungiibacteriota</taxon>
    </lineage>
</organism>
<accession>A0A1G2KTS7</accession>
<feature type="region of interest" description="Disordered" evidence="1">
    <location>
        <begin position="48"/>
        <end position="69"/>
    </location>
</feature>